<dbReference type="PANTHER" id="PTHR33442:SF1">
    <property type="entry name" value="TRANS-3-HYDROXY-L-PROLINE DEHYDRATASE"/>
    <property type="match status" value="1"/>
</dbReference>
<dbReference type="OrthoDB" id="6409228at2759"/>
<keyword evidence="5" id="KW-1185">Reference proteome</keyword>
<organism evidence="4 5">
    <name type="scientific">Lentinus brumalis</name>
    <dbReference type="NCBI Taxonomy" id="2498619"/>
    <lineage>
        <taxon>Eukaryota</taxon>
        <taxon>Fungi</taxon>
        <taxon>Dikarya</taxon>
        <taxon>Basidiomycota</taxon>
        <taxon>Agaricomycotina</taxon>
        <taxon>Agaricomycetes</taxon>
        <taxon>Polyporales</taxon>
        <taxon>Polyporaceae</taxon>
        <taxon>Lentinus</taxon>
    </lineage>
</organism>
<dbReference type="EMBL" id="KZ857383">
    <property type="protein sequence ID" value="RDX54969.1"/>
    <property type="molecule type" value="Genomic_DNA"/>
</dbReference>
<evidence type="ECO:0000313" key="5">
    <source>
        <dbReference type="Proteomes" id="UP000256964"/>
    </source>
</evidence>
<dbReference type="PANTHER" id="PTHR33442">
    <property type="entry name" value="TRANS-3-HYDROXY-L-PROLINE DEHYDRATASE"/>
    <property type="match status" value="1"/>
</dbReference>
<evidence type="ECO:0000256" key="3">
    <source>
        <dbReference type="ARBA" id="ARBA00013105"/>
    </source>
</evidence>
<dbReference type="SUPFAM" id="SSF54506">
    <property type="entry name" value="Diaminopimelate epimerase-like"/>
    <property type="match status" value="1"/>
</dbReference>
<gene>
    <name evidence="4" type="ORF">OH76DRAFT_1340036</name>
</gene>
<dbReference type="STRING" id="139420.A0A371DR03"/>
<dbReference type="Pfam" id="PF05544">
    <property type="entry name" value="Pro_racemase"/>
    <property type="match status" value="1"/>
</dbReference>
<dbReference type="FunFam" id="3.10.310.10:FF:000003">
    <property type="entry name" value="Proline racemase"/>
    <property type="match status" value="1"/>
</dbReference>
<dbReference type="SFLD" id="SFLDS00028">
    <property type="entry name" value="Proline_Racemase"/>
    <property type="match status" value="1"/>
</dbReference>
<dbReference type="Proteomes" id="UP000256964">
    <property type="component" value="Unassembled WGS sequence"/>
</dbReference>
<protein>
    <recommendedName>
        <fullName evidence="3">trans-L-3-hydroxyproline dehydratase</fullName>
        <ecNumber evidence="3">4.2.1.77</ecNumber>
    </recommendedName>
</protein>
<evidence type="ECO:0000256" key="2">
    <source>
        <dbReference type="ARBA" id="ARBA00007529"/>
    </source>
</evidence>
<dbReference type="GO" id="GO:0050346">
    <property type="term" value="F:trans-L-3-hydroxyproline dehydratase activity"/>
    <property type="evidence" value="ECO:0007669"/>
    <property type="project" value="UniProtKB-EC"/>
</dbReference>
<evidence type="ECO:0000256" key="1">
    <source>
        <dbReference type="ARBA" id="ARBA00001148"/>
    </source>
</evidence>
<comment type="similarity">
    <text evidence="2">Belongs to the proline racemase family.</text>
</comment>
<dbReference type="AlphaFoldDB" id="A0A371DR03"/>
<dbReference type="EC" id="4.2.1.77" evidence="3"/>
<comment type="catalytic activity">
    <reaction evidence="1">
        <text>trans-3-hydroxy-L-proline = 1-pyrroline-2-carboxylate + H2O</text>
        <dbReference type="Rhea" id="RHEA:10320"/>
        <dbReference type="ChEBI" id="CHEBI:15377"/>
        <dbReference type="ChEBI" id="CHEBI:39785"/>
        <dbReference type="ChEBI" id="CHEBI:57938"/>
        <dbReference type="EC" id="4.2.1.77"/>
    </reaction>
</comment>
<dbReference type="InterPro" id="IPR008794">
    <property type="entry name" value="Pro_racemase_fam"/>
</dbReference>
<reference evidence="4 5" key="1">
    <citation type="journal article" date="2018" name="Biotechnol. Biofuels">
        <title>Integrative visual omics of the white-rot fungus Polyporus brumalis exposes the biotechnological potential of its oxidative enzymes for delignifying raw plant biomass.</title>
        <authorList>
            <person name="Miyauchi S."/>
            <person name="Rancon A."/>
            <person name="Drula E."/>
            <person name="Hage H."/>
            <person name="Chaduli D."/>
            <person name="Favel A."/>
            <person name="Grisel S."/>
            <person name="Henrissat B."/>
            <person name="Herpoel-Gimbert I."/>
            <person name="Ruiz-Duenas F.J."/>
            <person name="Chevret D."/>
            <person name="Hainaut M."/>
            <person name="Lin J."/>
            <person name="Wang M."/>
            <person name="Pangilinan J."/>
            <person name="Lipzen A."/>
            <person name="Lesage-Meessen L."/>
            <person name="Navarro D."/>
            <person name="Riley R."/>
            <person name="Grigoriev I.V."/>
            <person name="Zhou S."/>
            <person name="Raouche S."/>
            <person name="Rosso M.N."/>
        </authorList>
    </citation>
    <scope>NUCLEOTIDE SEQUENCE [LARGE SCALE GENOMIC DNA]</scope>
    <source>
        <strain evidence="4 5">BRFM 1820</strain>
    </source>
</reference>
<evidence type="ECO:0000313" key="4">
    <source>
        <dbReference type="EMBL" id="RDX54969.1"/>
    </source>
</evidence>
<accession>A0A371DR03</accession>
<sequence length="389" mass="41737">MDLHAQISSGEYSLDGTAVIKTVEMHTGGEPTRIVVQGYPPLQGRTLLEKRAYAREHLDHIRQCLIREPRGHHDMYGAIIVSETEKTQSGEADVGVLFCHNEGYSTMCGHATIALGRLLVDTEDLSVFPRRKQVLFDEGRGESRIRLHAPCGVVDVTVPSVRAGERVRSDPGRDVQFVSVRSFAAATDVVVEVPEGLRWPELRVAGRSAVTVDVAYGGAFYVVVQEKELGFERIREDGVDIKRLDAATAVVKQLVGAQKEVFAGHGLAEELEYLYGVIVVDDGEGRAGLGGEAEGRLGVCFYADQAVDRSPTGSGVSARVALARAKGLLGDGSRVRFDSVLSARRGGEAGAFTGSSAGAERVRVGGRAFYTGACAFAVEDDFARAGFVL</sequence>
<name>A0A371DR03_9APHY</name>
<dbReference type="Gene3D" id="3.10.310.10">
    <property type="entry name" value="Diaminopimelate Epimerase, Chain A, domain 1"/>
    <property type="match status" value="2"/>
</dbReference>
<proteinExistence type="inferred from homology"/>